<accession>A0A317E2K9</accession>
<evidence type="ECO:0000259" key="1">
    <source>
        <dbReference type="Pfam" id="PF09836"/>
    </source>
</evidence>
<dbReference type="InterPro" id="IPR044922">
    <property type="entry name" value="DUF2063_N_sf"/>
</dbReference>
<feature type="domain" description="Putative DNA-binding" evidence="1">
    <location>
        <begin position="8"/>
        <end position="97"/>
    </location>
</feature>
<evidence type="ECO:0000313" key="2">
    <source>
        <dbReference type="EMBL" id="PWR21318.1"/>
    </source>
</evidence>
<evidence type="ECO:0000313" key="3">
    <source>
        <dbReference type="Proteomes" id="UP000245461"/>
    </source>
</evidence>
<proteinExistence type="predicted"/>
<reference evidence="2 3" key="1">
    <citation type="submission" date="2018-05" db="EMBL/GenBank/DDBJ databases">
        <title>Zavarzinia sp. HR-AS.</title>
        <authorList>
            <person name="Lee Y."/>
            <person name="Jeon C.O."/>
        </authorList>
    </citation>
    <scope>NUCLEOTIDE SEQUENCE [LARGE SCALE GENOMIC DNA]</scope>
    <source>
        <strain evidence="2 3">HR-AS</strain>
    </source>
</reference>
<dbReference type="Pfam" id="PF09836">
    <property type="entry name" value="DUF2063"/>
    <property type="match status" value="1"/>
</dbReference>
<dbReference type="EMBL" id="QGLE01000007">
    <property type="protein sequence ID" value="PWR21318.1"/>
    <property type="molecule type" value="Genomic_DNA"/>
</dbReference>
<dbReference type="RefSeq" id="WP_109906404.1">
    <property type="nucleotide sequence ID" value="NZ_QGLE01000007.1"/>
</dbReference>
<dbReference type="AlphaFoldDB" id="A0A317E2K9"/>
<dbReference type="Proteomes" id="UP000245461">
    <property type="component" value="Unassembled WGS sequence"/>
</dbReference>
<protein>
    <recommendedName>
        <fullName evidence="1">Putative DNA-binding domain-containing protein</fullName>
    </recommendedName>
</protein>
<sequence length="248" mass="26180">MSALADLQRMIADDLLGRAPAVIEGLIADGARADRATLAGVYRHAYGARLVEVLEAEFPGTRGLMGAAAFADAARAYVGRHPSHHPSVRWLGRSFAADLAEAGDPVAAEMAAFEWALGLAFDAEPGGIVSVAELAALPAEAWDDLRADVQPGLSVIELHHPVHEIWPAAKAGETVERPGPLAAPLALAVWRLGLDPQYRPLQPGEDQLLAAFRSGASFGEALGSLDPGQALNWFAGWCITEIISAMRL</sequence>
<dbReference type="InterPro" id="IPR018640">
    <property type="entry name" value="DUF2063"/>
</dbReference>
<dbReference type="Gene3D" id="1.10.150.690">
    <property type="entry name" value="DUF2063"/>
    <property type="match status" value="1"/>
</dbReference>
<dbReference type="OrthoDB" id="4146344at2"/>
<organism evidence="2 3">
    <name type="scientific">Zavarzinia aquatilis</name>
    <dbReference type="NCBI Taxonomy" id="2211142"/>
    <lineage>
        <taxon>Bacteria</taxon>
        <taxon>Pseudomonadati</taxon>
        <taxon>Pseudomonadota</taxon>
        <taxon>Alphaproteobacteria</taxon>
        <taxon>Rhodospirillales</taxon>
        <taxon>Zavarziniaceae</taxon>
        <taxon>Zavarzinia</taxon>
    </lineage>
</organism>
<keyword evidence="3" id="KW-1185">Reference proteome</keyword>
<gene>
    <name evidence="2" type="ORF">DKG74_12800</name>
</gene>
<comment type="caution">
    <text evidence="2">The sequence shown here is derived from an EMBL/GenBank/DDBJ whole genome shotgun (WGS) entry which is preliminary data.</text>
</comment>
<name>A0A317E2K9_9PROT</name>